<dbReference type="SUPFAM" id="SSF55729">
    <property type="entry name" value="Acyl-CoA N-acyltransferases (Nat)"/>
    <property type="match status" value="1"/>
</dbReference>
<evidence type="ECO:0000256" key="6">
    <source>
        <dbReference type="ARBA" id="ARBA00023315"/>
    </source>
</evidence>
<proteinExistence type="inferred from homology"/>
<dbReference type="InterPro" id="IPR000182">
    <property type="entry name" value="GNAT_dom"/>
</dbReference>
<dbReference type="Gene3D" id="3.40.630.30">
    <property type="match status" value="1"/>
</dbReference>
<dbReference type="RefSeq" id="WP_265720900.1">
    <property type="nucleotide sequence ID" value="NZ_JAPIVK010000006.1"/>
</dbReference>
<dbReference type="InterPro" id="IPR012772">
    <property type="entry name" value="Ectoine_EctA"/>
</dbReference>
<comment type="pathway">
    <text evidence="1 8">Amine and polyamine biosynthesis; ectoine biosynthesis; L-ectoine from L-aspartate 4-semialdehyde: step 2/3.</text>
</comment>
<gene>
    <name evidence="8 10" type="primary">ectA</name>
    <name evidence="10" type="ORF">ACFSKX_03260</name>
</gene>
<keyword evidence="5 8" id="KW-0808">Transferase</keyword>
<dbReference type="Pfam" id="PF00583">
    <property type="entry name" value="Acetyltransf_1"/>
    <property type="match status" value="1"/>
</dbReference>
<dbReference type="InterPro" id="IPR016181">
    <property type="entry name" value="Acyl_CoA_acyltransferase"/>
</dbReference>
<accession>A0ABW5EAJ5</accession>
<comment type="caution">
    <text evidence="10">The sequence shown here is derived from an EMBL/GenBank/DDBJ whole genome shotgun (WGS) entry which is preliminary data.</text>
</comment>
<dbReference type="Proteomes" id="UP001597425">
    <property type="component" value="Unassembled WGS sequence"/>
</dbReference>
<keyword evidence="11" id="KW-1185">Reference proteome</keyword>
<feature type="domain" description="N-acetyltransferase" evidence="9">
    <location>
        <begin position="10"/>
        <end position="179"/>
    </location>
</feature>
<comment type="similarity">
    <text evidence="2 8">Belongs to the acetyltransferase family. EctA subfamily.</text>
</comment>
<evidence type="ECO:0000256" key="2">
    <source>
        <dbReference type="ARBA" id="ARBA00010712"/>
    </source>
</evidence>
<evidence type="ECO:0000256" key="5">
    <source>
        <dbReference type="ARBA" id="ARBA00022679"/>
    </source>
</evidence>
<keyword evidence="6 8" id="KW-0012">Acyltransferase</keyword>
<evidence type="ECO:0000313" key="11">
    <source>
        <dbReference type="Proteomes" id="UP001597425"/>
    </source>
</evidence>
<dbReference type="EMBL" id="JBHUJD010000003">
    <property type="protein sequence ID" value="MFD2309425.1"/>
    <property type="molecule type" value="Genomic_DNA"/>
</dbReference>
<evidence type="ECO:0000259" key="9">
    <source>
        <dbReference type="PROSITE" id="PS51186"/>
    </source>
</evidence>
<reference evidence="11" key="1">
    <citation type="journal article" date="2019" name="Int. J. Syst. Evol. Microbiol.">
        <title>The Global Catalogue of Microorganisms (GCM) 10K type strain sequencing project: providing services to taxonomists for standard genome sequencing and annotation.</title>
        <authorList>
            <consortium name="The Broad Institute Genomics Platform"/>
            <consortium name="The Broad Institute Genome Sequencing Center for Infectious Disease"/>
            <person name="Wu L."/>
            <person name="Ma J."/>
        </authorList>
    </citation>
    <scope>NUCLEOTIDE SEQUENCE [LARGE SCALE GENOMIC DNA]</scope>
    <source>
        <strain evidence="11">KCTC 12848</strain>
    </source>
</reference>
<name>A0ABW5EAJ5_9GAMM</name>
<evidence type="ECO:0000256" key="1">
    <source>
        <dbReference type="ARBA" id="ARBA00004978"/>
    </source>
</evidence>
<organism evidence="10 11">
    <name type="scientific">Microbulbifer halophilus</name>
    <dbReference type="NCBI Taxonomy" id="453963"/>
    <lineage>
        <taxon>Bacteria</taxon>
        <taxon>Pseudomonadati</taxon>
        <taxon>Pseudomonadota</taxon>
        <taxon>Gammaproteobacteria</taxon>
        <taxon>Cellvibrionales</taxon>
        <taxon>Microbulbiferaceae</taxon>
        <taxon>Microbulbifer</taxon>
    </lineage>
</organism>
<comment type="function">
    <text evidence="8">Catalyzes the acetylation of L-2,4-diaminobutyrate (DABA) to gamma-N-acetyl-alpha,gamma-diaminobutyric acid (ADABA) with acetyl coenzyme A.</text>
</comment>
<evidence type="ECO:0000256" key="7">
    <source>
        <dbReference type="ARBA" id="ARBA00048924"/>
    </source>
</evidence>
<evidence type="ECO:0000256" key="8">
    <source>
        <dbReference type="RuleBase" id="RU365045"/>
    </source>
</evidence>
<dbReference type="NCBIfam" id="TIGR02406">
    <property type="entry name" value="ectoine_EctA"/>
    <property type="match status" value="1"/>
</dbReference>
<dbReference type="PROSITE" id="PS51186">
    <property type="entry name" value="GNAT"/>
    <property type="match status" value="1"/>
</dbReference>
<evidence type="ECO:0000256" key="4">
    <source>
        <dbReference type="ARBA" id="ARBA00017935"/>
    </source>
</evidence>
<dbReference type="CDD" id="cd04301">
    <property type="entry name" value="NAT_SF"/>
    <property type="match status" value="1"/>
</dbReference>
<dbReference type="EC" id="2.3.1.178" evidence="3 8"/>
<protein>
    <recommendedName>
        <fullName evidence="4 8">L-2,4-diaminobutyric acid acetyltransferase</fullName>
        <shortName evidence="8">DABA acetyltransferase</shortName>
        <ecNumber evidence="3 8">2.3.1.178</ecNumber>
    </recommendedName>
</protein>
<comment type="catalytic activity">
    <reaction evidence="7 8">
        <text>L-2,4-diaminobutanoate + acetyl-CoA = (2S)-4-acetamido-2-aminobutanoate + CoA + H(+)</text>
        <dbReference type="Rhea" id="RHEA:16901"/>
        <dbReference type="ChEBI" id="CHEBI:15378"/>
        <dbReference type="ChEBI" id="CHEBI:57287"/>
        <dbReference type="ChEBI" id="CHEBI:57288"/>
        <dbReference type="ChEBI" id="CHEBI:58761"/>
        <dbReference type="ChEBI" id="CHEBI:58929"/>
        <dbReference type="EC" id="2.3.1.178"/>
    </reaction>
</comment>
<evidence type="ECO:0000256" key="3">
    <source>
        <dbReference type="ARBA" id="ARBA00012355"/>
    </source>
</evidence>
<evidence type="ECO:0000313" key="10">
    <source>
        <dbReference type="EMBL" id="MFD2309425.1"/>
    </source>
</evidence>
<dbReference type="GO" id="GO:0033816">
    <property type="term" value="F:diaminobutyrate acetyltransferase activity"/>
    <property type="evidence" value="ECO:0007669"/>
    <property type="project" value="UniProtKB-EC"/>
</dbReference>
<sequence length="181" mass="20064">MTPREDSPPVRFRHPTIDDGAAIWQLVVDAGTLDRNSSYLYLLLCRDFADCCAVAEADGRLQGFTTGFRSAKRADVWFLWQVGVAAGARGQRLAGRMTHFILNTQAPEGVRYLETTVAPSNEASRALFAGIARRLDTELAESDLFTEPQFPPDEGVHEAEPLLRIGPFDTARVAQVFKDYC</sequence>